<reference evidence="3 4" key="1">
    <citation type="submission" date="2016-11" db="EMBL/GenBank/DDBJ databases">
        <title>Study of marine rhodopsin-containing bacteria.</title>
        <authorList>
            <person name="Yoshizawa S."/>
            <person name="Kumagai Y."/>
            <person name="Kogure K."/>
        </authorList>
    </citation>
    <scope>NUCLEOTIDE SEQUENCE [LARGE SCALE GENOMIC DNA]</scope>
    <source>
        <strain evidence="3 4">SAORIC-28</strain>
    </source>
</reference>
<evidence type="ECO:0000313" key="3">
    <source>
        <dbReference type="EMBL" id="PAP76197.1"/>
    </source>
</evidence>
<proteinExistence type="predicted"/>
<dbReference type="InterPro" id="IPR021908">
    <property type="entry name" value="YfbK_C"/>
</dbReference>
<comment type="caution">
    <text evidence="3">The sequence shown here is derived from an EMBL/GenBank/DDBJ whole genome shotgun (WGS) entry which is preliminary data.</text>
</comment>
<evidence type="ECO:0000256" key="1">
    <source>
        <dbReference type="SAM" id="SignalP"/>
    </source>
</evidence>
<accession>A0A271IYN6</accession>
<dbReference type="EMBL" id="MQWD01000001">
    <property type="protein sequence ID" value="PAP76197.1"/>
    <property type="molecule type" value="Genomic_DNA"/>
</dbReference>
<gene>
    <name evidence="3" type="ORF">BSZ37_06935</name>
</gene>
<dbReference type="InterPro" id="IPR008969">
    <property type="entry name" value="CarboxyPept-like_regulatory"/>
</dbReference>
<organism evidence="3 4">
    <name type="scientific">Rubrivirga marina</name>
    <dbReference type="NCBI Taxonomy" id="1196024"/>
    <lineage>
        <taxon>Bacteria</taxon>
        <taxon>Pseudomonadati</taxon>
        <taxon>Rhodothermota</taxon>
        <taxon>Rhodothermia</taxon>
        <taxon>Rhodothermales</taxon>
        <taxon>Rubricoccaceae</taxon>
        <taxon>Rubrivirga</taxon>
    </lineage>
</organism>
<dbReference type="InterPro" id="IPR051266">
    <property type="entry name" value="CLCR"/>
</dbReference>
<dbReference type="SUPFAM" id="SSF49464">
    <property type="entry name" value="Carboxypeptidase regulatory domain-like"/>
    <property type="match status" value="1"/>
</dbReference>
<dbReference type="SUPFAM" id="SSF53300">
    <property type="entry name" value="vWA-like"/>
    <property type="match status" value="1"/>
</dbReference>
<dbReference type="CDD" id="cd01465">
    <property type="entry name" value="vWA_subgroup"/>
    <property type="match status" value="1"/>
</dbReference>
<feature type="chain" id="PRO_5012424926" description="VWFA domain-containing protein" evidence="1">
    <location>
        <begin position="20"/>
        <end position="663"/>
    </location>
</feature>
<keyword evidence="4" id="KW-1185">Reference proteome</keyword>
<dbReference type="PANTHER" id="PTHR10579">
    <property type="entry name" value="CALCIUM-ACTIVATED CHLORIDE CHANNEL REGULATOR"/>
    <property type="match status" value="1"/>
</dbReference>
<dbReference type="InterPro" id="IPR022156">
    <property type="entry name" value="Uncharacterised_YfbK_N"/>
</dbReference>
<dbReference type="Pfam" id="PF13620">
    <property type="entry name" value="CarboxypepD_reg"/>
    <property type="match status" value="1"/>
</dbReference>
<dbReference type="Pfam" id="PF00092">
    <property type="entry name" value="VWA"/>
    <property type="match status" value="1"/>
</dbReference>
<dbReference type="Pfam" id="PF12034">
    <property type="entry name" value="YfbK_C"/>
    <property type="match status" value="1"/>
</dbReference>
<dbReference type="Proteomes" id="UP000216339">
    <property type="component" value="Unassembled WGS sequence"/>
</dbReference>
<evidence type="ECO:0000313" key="4">
    <source>
        <dbReference type="Proteomes" id="UP000216339"/>
    </source>
</evidence>
<dbReference type="Gene3D" id="2.60.40.1120">
    <property type="entry name" value="Carboxypeptidase-like, regulatory domain"/>
    <property type="match status" value="1"/>
</dbReference>
<dbReference type="AlphaFoldDB" id="A0A271IYN6"/>
<feature type="domain" description="VWFA" evidence="2">
    <location>
        <begin position="281"/>
        <end position="459"/>
    </location>
</feature>
<sequence length="663" mass="70624">MALRSLAFAALALSALAFAVPRPVEPVGTIAGTITDTETGDPLVGAHVAIPFLGLGAATDEAGRFRLANVPAGTHRVVVSHAGYARVERQVRVEDGAQVALDVALAAVEVGEVVVEYERPMMEQDAISVRGRTAGIAPPPAAPAAPPAASGQFYMQRQSTTGGGLQPPPTDREGYAPIDEVGFKTATDAPLSTFSIDVDRASYANTRRFLTDDRLPPVDAVRVEEFVNAFDYALDGPGEQDRHPFAVHTEVTEAPWAPAHRLVRIGLQGRRIDTEDLPPANLVFLLDVSGSMQAPDKLPLLQRAFRLLVREMRPEDRVAIVVYAGASGLVLPSTDGTEKAEILDAIDRLQAGGSTAGAEGLRLAYATAREHFDPRATNRVILATDGDFNVGVSSDAEMQRLIEEERESGVFLSVLGFGTGNLQDSKMETLADHGNGNYAYIDSIREAERVFVREFGGTLFAIAKDVKIQVEFNPAEVAGYRLVGYENRMLAAEDFNDDQKDAGELGAGHTVTALYEVVPVGVEVPTAGVDGLRYQTAPSLTSAARSGELMTVALRYKPATGAGTFADESVRLAVSVDGAGFRPIARASEATRWATAVAEAALLLRQSEYAPGASWEQALALARGARGGDPHGDRAEFVRMMETAQALQQTEAAQRDRPVALGD</sequence>
<dbReference type="InterPro" id="IPR002035">
    <property type="entry name" value="VWF_A"/>
</dbReference>
<feature type="signal peptide" evidence="1">
    <location>
        <begin position="1"/>
        <end position="19"/>
    </location>
</feature>
<dbReference type="RefSeq" id="WP_095509843.1">
    <property type="nucleotide sequence ID" value="NZ_MQWD01000001.1"/>
</dbReference>
<dbReference type="SMART" id="SM00327">
    <property type="entry name" value="VWA"/>
    <property type="match status" value="1"/>
</dbReference>
<evidence type="ECO:0000259" key="2">
    <source>
        <dbReference type="PROSITE" id="PS50234"/>
    </source>
</evidence>
<name>A0A271IYN6_9BACT</name>
<dbReference type="Gene3D" id="3.40.50.410">
    <property type="entry name" value="von Willebrand factor, type A domain"/>
    <property type="match status" value="1"/>
</dbReference>
<dbReference type="OrthoDB" id="9805121at2"/>
<dbReference type="PROSITE" id="PS50234">
    <property type="entry name" value="VWFA"/>
    <property type="match status" value="1"/>
</dbReference>
<dbReference type="InterPro" id="IPR036465">
    <property type="entry name" value="vWFA_dom_sf"/>
</dbReference>
<keyword evidence="1" id="KW-0732">Signal</keyword>
<dbReference type="PANTHER" id="PTHR10579:SF43">
    <property type="entry name" value="ZINC FINGER (C3HC4-TYPE RING FINGER) FAMILY PROTEIN"/>
    <property type="match status" value="1"/>
</dbReference>
<protein>
    <recommendedName>
        <fullName evidence="2">VWFA domain-containing protein</fullName>
    </recommendedName>
</protein>
<dbReference type="Pfam" id="PF12450">
    <property type="entry name" value="vWF_A"/>
    <property type="match status" value="1"/>
</dbReference>